<evidence type="ECO:0000256" key="1">
    <source>
        <dbReference type="SAM" id="Phobius"/>
    </source>
</evidence>
<feature type="transmembrane region" description="Helical" evidence="1">
    <location>
        <begin position="111"/>
        <end position="131"/>
    </location>
</feature>
<dbReference type="GO" id="GO:0008237">
    <property type="term" value="F:metallopeptidase activity"/>
    <property type="evidence" value="ECO:0007669"/>
    <property type="project" value="UniProtKB-KW"/>
</dbReference>
<dbReference type="RefSeq" id="WP_204537448.1">
    <property type="nucleotide sequence ID" value="NZ_JAFBFI010000001.1"/>
</dbReference>
<organism evidence="2 3">
    <name type="scientific">Peribacillus deserti</name>
    <dbReference type="NCBI Taxonomy" id="673318"/>
    <lineage>
        <taxon>Bacteria</taxon>
        <taxon>Bacillati</taxon>
        <taxon>Bacillota</taxon>
        <taxon>Bacilli</taxon>
        <taxon>Bacillales</taxon>
        <taxon>Bacillaceae</taxon>
        <taxon>Peribacillus</taxon>
    </lineage>
</organism>
<feature type="transmembrane region" description="Helical" evidence="1">
    <location>
        <begin position="152"/>
        <end position="177"/>
    </location>
</feature>
<evidence type="ECO:0000313" key="3">
    <source>
        <dbReference type="Proteomes" id="UP000823486"/>
    </source>
</evidence>
<protein>
    <submittedName>
        <fullName evidence="2">Peptide zinc metalloprotease protein</fullName>
    </submittedName>
</protein>
<evidence type="ECO:0000313" key="2">
    <source>
        <dbReference type="EMBL" id="MBM7690762.1"/>
    </source>
</evidence>
<keyword evidence="1" id="KW-0472">Membrane</keyword>
<reference evidence="2 3" key="1">
    <citation type="submission" date="2021-01" db="EMBL/GenBank/DDBJ databases">
        <title>Genomic Encyclopedia of Type Strains, Phase IV (KMG-IV): sequencing the most valuable type-strain genomes for metagenomic binning, comparative biology and taxonomic classification.</title>
        <authorList>
            <person name="Goeker M."/>
        </authorList>
    </citation>
    <scope>NUCLEOTIDE SEQUENCE [LARGE SCALE GENOMIC DNA]</scope>
    <source>
        <strain evidence="2 3">DSM 105482</strain>
    </source>
</reference>
<keyword evidence="2" id="KW-0482">Metalloprotease</keyword>
<feature type="transmembrane region" description="Helical" evidence="1">
    <location>
        <begin position="211"/>
        <end position="235"/>
    </location>
</feature>
<feature type="transmembrane region" description="Helical" evidence="1">
    <location>
        <begin position="241"/>
        <end position="261"/>
    </location>
</feature>
<accession>A0ABS2QCE3</accession>
<dbReference type="CDD" id="cd05709">
    <property type="entry name" value="S2P-M50"/>
    <property type="match status" value="1"/>
</dbReference>
<dbReference type="Proteomes" id="UP000823486">
    <property type="component" value="Unassembled WGS sequence"/>
</dbReference>
<proteinExistence type="predicted"/>
<dbReference type="PANTHER" id="PTHR13325">
    <property type="entry name" value="PROTEASE M50 MEMBRANE-BOUND TRANSCRIPTION FACTOR SITE 2 PROTEASE"/>
    <property type="match status" value="1"/>
</dbReference>
<dbReference type="InterPro" id="IPR001193">
    <property type="entry name" value="MBTPS2"/>
</dbReference>
<keyword evidence="2" id="KW-0645">Protease</keyword>
<comment type="caution">
    <text evidence="2">The sequence shown here is derived from an EMBL/GenBank/DDBJ whole genome shotgun (WGS) entry which is preliminary data.</text>
</comment>
<dbReference type="PANTHER" id="PTHR13325:SF3">
    <property type="entry name" value="MEMBRANE-BOUND TRANSCRIPTION FACTOR SITE-2 PROTEASE"/>
    <property type="match status" value="1"/>
</dbReference>
<keyword evidence="3" id="KW-1185">Reference proteome</keyword>
<sequence>MNLDTMNFKGIEFIEKEDHFIIKRFKKYFRLGKNEGHMLKDVVTLRDETAILAKYNMPLDELKGFLSALESTGIIGEVPKEKQNFLFYRVPMFNPDLFLSNLVHTFLKNKFIVKTIFIVLNLVIILGLLLFGFKFSQISSSFLENFGFKEYFIFYFATITAVFIHEFGHAIACKYYGGKVEEIGFLLIFFSPALYCDVSGIWAFEKKREKIITLFAGIYVQFIIFACSSILYYFFFGYSTWLATFVGWNLLMVLSNIIPVIKLDGYWILSNLIEVPNLYEKSLKLALGTDKDETLFNQHELSRKKFIKLFGIFNISFVFVSIILGFFGIYFLSTKLEGTFKYVALTIEILMYTLTLIFFGHFLYKLFKQKKLTLKGR</sequence>
<gene>
    <name evidence="2" type="ORF">JOC77_000165</name>
</gene>
<name>A0ABS2QCE3_9BACI</name>
<feature type="transmembrane region" description="Helical" evidence="1">
    <location>
        <begin position="309"/>
        <end position="330"/>
    </location>
</feature>
<feature type="transmembrane region" description="Helical" evidence="1">
    <location>
        <begin position="183"/>
        <end position="204"/>
    </location>
</feature>
<feature type="transmembrane region" description="Helical" evidence="1">
    <location>
        <begin position="342"/>
        <end position="367"/>
    </location>
</feature>
<keyword evidence="2" id="KW-0378">Hydrolase</keyword>
<keyword evidence="1" id="KW-0812">Transmembrane</keyword>
<keyword evidence="1" id="KW-1133">Transmembrane helix</keyword>
<dbReference type="EMBL" id="JAFBFI010000001">
    <property type="protein sequence ID" value="MBM7690762.1"/>
    <property type="molecule type" value="Genomic_DNA"/>
</dbReference>